<proteinExistence type="predicted"/>
<name>A0A2K1ZPZ9_POPTR</name>
<dbReference type="InParanoid" id="A0A2K1ZPZ9"/>
<keyword evidence="2" id="KW-1185">Reference proteome</keyword>
<dbReference type="EMBL" id="CM009296">
    <property type="protein sequence ID" value="PNT27340.1"/>
    <property type="molecule type" value="Genomic_DNA"/>
</dbReference>
<organism evidence="1 2">
    <name type="scientific">Populus trichocarpa</name>
    <name type="common">Western balsam poplar</name>
    <name type="synonym">Populus balsamifera subsp. trichocarpa</name>
    <dbReference type="NCBI Taxonomy" id="3694"/>
    <lineage>
        <taxon>Eukaryota</taxon>
        <taxon>Viridiplantae</taxon>
        <taxon>Streptophyta</taxon>
        <taxon>Embryophyta</taxon>
        <taxon>Tracheophyta</taxon>
        <taxon>Spermatophyta</taxon>
        <taxon>Magnoliopsida</taxon>
        <taxon>eudicotyledons</taxon>
        <taxon>Gunneridae</taxon>
        <taxon>Pentapetalae</taxon>
        <taxon>rosids</taxon>
        <taxon>fabids</taxon>
        <taxon>Malpighiales</taxon>
        <taxon>Salicaceae</taxon>
        <taxon>Saliceae</taxon>
        <taxon>Populus</taxon>
    </lineage>
</organism>
<sequence length="136" mass="15770">MASLIMLSNSHQVQIYSLKDASNSSILNEKLVREYEILKAQAIDLNSTLTKFTKENENLYIIIGNQRCKNEKLYSTFFVRAPTSSTSCLSCGRNSFHEKYCTHRIISTRTKHIWMLKSTFTNPNKLMRLWIPKSIC</sequence>
<reference evidence="1 2" key="1">
    <citation type="journal article" date="2006" name="Science">
        <title>The genome of black cottonwood, Populus trichocarpa (Torr. &amp; Gray).</title>
        <authorList>
            <person name="Tuskan G.A."/>
            <person name="Difazio S."/>
            <person name="Jansson S."/>
            <person name="Bohlmann J."/>
            <person name="Grigoriev I."/>
            <person name="Hellsten U."/>
            <person name="Putnam N."/>
            <person name="Ralph S."/>
            <person name="Rombauts S."/>
            <person name="Salamov A."/>
            <person name="Schein J."/>
            <person name="Sterck L."/>
            <person name="Aerts A."/>
            <person name="Bhalerao R.R."/>
            <person name="Bhalerao R.P."/>
            <person name="Blaudez D."/>
            <person name="Boerjan W."/>
            <person name="Brun A."/>
            <person name="Brunner A."/>
            <person name="Busov V."/>
            <person name="Campbell M."/>
            <person name="Carlson J."/>
            <person name="Chalot M."/>
            <person name="Chapman J."/>
            <person name="Chen G.L."/>
            <person name="Cooper D."/>
            <person name="Coutinho P.M."/>
            <person name="Couturier J."/>
            <person name="Covert S."/>
            <person name="Cronk Q."/>
            <person name="Cunningham R."/>
            <person name="Davis J."/>
            <person name="Degroeve S."/>
            <person name="Dejardin A."/>
            <person name="Depamphilis C."/>
            <person name="Detter J."/>
            <person name="Dirks B."/>
            <person name="Dubchak I."/>
            <person name="Duplessis S."/>
            <person name="Ehlting J."/>
            <person name="Ellis B."/>
            <person name="Gendler K."/>
            <person name="Goodstein D."/>
            <person name="Gribskov M."/>
            <person name="Grimwood J."/>
            <person name="Groover A."/>
            <person name="Gunter L."/>
            <person name="Hamberger B."/>
            <person name="Heinze B."/>
            <person name="Helariutta Y."/>
            <person name="Henrissat B."/>
            <person name="Holligan D."/>
            <person name="Holt R."/>
            <person name="Huang W."/>
            <person name="Islam-Faridi N."/>
            <person name="Jones S."/>
            <person name="Jones-Rhoades M."/>
            <person name="Jorgensen R."/>
            <person name="Joshi C."/>
            <person name="Kangasjarvi J."/>
            <person name="Karlsson J."/>
            <person name="Kelleher C."/>
            <person name="Kirkpatrick R."/>
            <person name="Kirst M."/>
            <person name="Kohler A."/>
            <person name="Kalluri U."/>
            <person name="Larimer F."/>
            <person name="Leebens-Mack J."/>
            <person name="Leple J.C."/>
            <person name="Locascio P."/>
            <person name="Lou Y."/>
            <person name="Lucas S."/>
            <person name="Martin F."/>
            <person name="Montanini B."/>
            <person name="Napoli C."/>
            <person name="Nelson D.R."/>
            <person name="Nelson C."/>
            <person name="Nieminen K."/>
            <person name="Nilsson O."/>
            <person name="Pereda V."/>
            <person name="Peter G."/>
            <person name="Philippe R."/>
            <person name="Pilate G."/>
            <person name="Poliakov A."/>
            <person name="Razumovskaya J."/>
            <person name="Richardson P."/>
            <person name="Rinaldi C."/>
            <person name="Ritland K."/>
            <person name="Rouze P."/>
            <person name="Ryaboy D."/>
            <person name="Schmutz J."/>
            <person name="Schrader J."/>
            <person name="Segerman B."/>
            <person name="Shin H."/>
            <person name="Siddiqui A."/>
            <person name="Sterky F."/>
            <person name="Terry A."/>
            <person name="Tsai C.J."/>
            <person name="Uberbacher E."/>
            <person name="Unneberg P."/>
            <person name="Vahala J."/>
            <person name="Wall K."/>
            <person name="Wessler S."/>
            <person name="Yang G."/>
            <person name="Yin T."/>
            <person name="Douglas C."/>
            <person name="Marra M."/>
            <person name="Sandberg G."/>
            <person name="Van de Peer Y."/>
            <person name="Rokhsar D."/>
        </authorList>
    </citation>
    <scope>NUCLEOTIDE SEQUENCE [LARGE SCALE GENOMIC DNA]</scope>
    <source>
        <strain evidence="2">cv. Nisqually</strain>
    </source>
</reference>
<accession>A0A2K1ZPZ9</accession>
<protein>
    <submittedName>
        <fullName evidence="1">Uncharacterized protein</fullName>
    </submittedName>
</protein>
<gene>
    <name evidence="1" type="ORF">POPTR_007G058300</name>
</gene>
<evidence type="ECO:0000313" key="1">
    <source>
        <dbReference type="EMBL" id="PNT27340.1"/>
    </source>
</evidence>
<dbReference type="Proteomes" id="UP000006729">
    <property type="component" value="Chromosome 7"/>
</dbReference>
<dbReference type="AlphaFoldDB" id="A0A2K1ZPZ9"/>
<evidence type="ECO:0000313" key="2">
    <source>
        <dbReference type="Proteomes" id="UP000006729"/>
    </source>
</evidence>